<evidence type="ECO:0000313" key="4">
    <source>
        <dbReference type="Proteomes" id="UP001321018"/>
    </source>
</evidence>
<feature type="domain" description="Sulfatase-modifying factor enzyme-like" evidence="2">
    <location>
        <begin position="53"/>
        <end position="338"/>
    </location>
</feature>
<dbReference type="RefSeq" id="WP_338004217.1">
    <property type="nucleotide sequence ID" value="NZ_JAOPKA010000008.1"/>
</dbReference>
<proteinExistence type="predicted"/>
<accession>A0AAP2Z0U0</accession>
<dbReference type="InterPro" id="IPR005532">
    <property type="entry name" value="SUMF_dom"/>
</dbReference>
<dbReference type="GO" id="GO:0120147">
    <property type="term" value="F:formylglycine-generating oxidase activity"/>
    <property type="evidence" value="ECO:0007669"/>
    <property type="project" value="TreeGrafter"/>
</dbReference>
<evidence type="ECO:0000256" key="1">
    <source>
        <dbReference type="SAM" id="MobiDB-lite"/>
    </source>
</evidence>
<evidence type="ECO:0000259" key="2">
    <source>
        <dbReference type="Pfam" id="PF03781"/>
    </source>
</evidence>
<dbReference type="PANTHER" id="PTHR23150">
    <property type="entry name" value="SULFATASE MODIFYING FACTOR 1, 2"/>
    <property type="match status" value="1"/>
</dbReference>
<dbReference type="PANTHER" id="PTHR23150:SF19">
    <property type="entry name" value="FORMYLGLYCINE-GENERATING ENZYME"/>
    <property type="match status" value="1"/>
</dbReference>
<sequence>MTDDEPSCCSPARDDSATASSGRSAASNNPTPTADAGQETSGGETTTPDTSRMRRLPSGSFRMGTDSDVGFEEDGEGPAREVVVDPFSVGIHAVTNAEFYQFVRETGYTTDAERYGWSFVFEDFLSTEAREHVVGNAGGADWWVGVEGATWFQPEGPDSTVKDRLDHPVVHVSWNDAVAYCEWAGTRLPTEAEWEYAARGGREGSRFPWGDDLEPGGEHRCNVWQGGFPDRDTGEDGYRGTAPVDAFEPNGYGLYNPVGNVWEWCADGFDPAYHETTAAENPLGSAGGEDGESTDDSLRSMRGGSYLCHESWCNRYRVAARSKNTADSSTGNIGFRCVVDG</sequence>
<feature type="region of interest" description="Disordered" evidence="1">
    <location>
        <begin position="278"/>
        <end position="299"/>
    </location>
</feature>
<feature type="compositionally biased region" description="Polar residues" evidence="1">
    <location>
        <begin position="28"/>
        <end position="50"/>
    </location>
</feature>
<dbReference type="InterPro" id="IPR016187">
    <property type="entry name" value="CTDL_fold"/>
</dbReference>
<dbReference type="AlphaFoldDB" id="A0AAP2Z0U0"/>
<gene>
    <name evidence="3" type="ORF">OB960_13405</name>
</gene>
<name>A0AAP2Z0U0_9EURY</name>
<feature type="region of interest" description="Disordered" evidence="1">
    <location>
        <begin position="1"/>
        <end position="77"/>
    </location>
</feature>
<protein>
    <submittedName>
        <fullName evidence="3">Formylglycine-generating enzyme family protein</fullName>
    </submittedName>
</protein>
<reference evidence="3" key="1">
    <citation type="submission" date="2022-09" db="EMBL/GenBank/DDBJ databases">
        <title>Enrichment on poylsaccharides allowed isolation of novel metabolic and taxonomic groups of Haloarchaea.</title>
        <authorList>
            <person name="Sorokin D.Y."/>
            <person name="Elcheninov A.G."/>
            <person name="Khizhniak T.V."/>
            <person name="Kolganova T.V."/>
            <person name="Kublanov I.V."/>
        </authorList>
    </citation>
    <scope>NUCLEOTIDE SEQUENCE</scope>
    <source>
        <strain evidence="3">AArc-xg1-1</strain>
    </source>
</reference>
<dbReference type="Proteomes" id="UP001321018">
    <property type="component" value="Unassembled WGS sequence"/>
</dbReference>
<organism evidence="3 4">
    <name type="scientific">Natronoglomus mannanivorans</name>
    <dbReference type="NCBI Taxonomy" id="2979990"/>
    <lineage>
        <taxon>Archaea</taxon>
        <taxon>Methanobacteriati</taxon>
        <taxon>Methanobacteriota</taxon>
        <taxon>Stenosarchaea group</taxon>
        <taxon>Halobacteria</taxon>
        <taxon>Halobacteriales</taxon>
        <taxon>Natrialbaceae</taxon>
        <taxon>Natronoglomus</taxon>
    </lineage>
</organism>
<dbReference type="InterPro" id="IPR042095">
    <property type="entry name" value="SUMF_sf"/>
</dbReference>
<dbReference type="EMBL" id="JAOPKA010000008">
    <property type="protein sequence ID" value="MCU4742393.1"/>
    <property type="molecule type" value="Genomic_DNA"/>
</dbReference>
<evidence type="ECO:0000313" key="3">
    <source>
        <dbReference type="EMBL" id="MCU4742393.1"/>
    </source>
</evidence>
<dbReference type="Gene3D" id="3.90.1580.10">
    <property type="entry name" value="paralog of FGE (formylglycine-generating enzyme)"/>
    <property type="match status" value="1"/>
</dbReference>
<feature type="compositionally biased region" description="Low complexity" evidence="1">
    <location>
        <begin position="17"/>
        <end position="27"/>
    </location>
</feature>
<comment type="caution">
    <text evidence="3">The sequence shown here is derived from an EMBL/GenBank/DDBJ whole genome shotgun (WGS) entry which is preliminary data.</text>
</comment>
<dbReference type="SUPFAM" id="SSF56436">
    <property type="entry name" value="C-type lectin-like"/>
    <property type="match status" value="1"/>
</dbReference>
<dbReference type="Pfam" id="PF03781">
    <property type="entry name" value="FGE-sulfatase"/>
    <property type="match status" value="1"/>
</dbReference>
<dbReference type="InterPro" id="IPR051043">
    <property type="entry name" value="Sulfatase_Mod_Factor_Kinase"/>
</dbReference>